<evidence type="ECO:0000313" key="1">
    <source>
        <dbReference type="EMBL" id="ORY00172.1"/>
    </source>
</evidence>
<comment type="caution">
    <text evidence="1">The sequence shown here is derived from an EMBL/GenBank/DDBJ whole genome shotgun (WGS) entry which is preliminary data.</text>
</comment>
<dbReference type="AlphaFoldDB" id="A0A1Y1YQ60"/>
<gene>
    <name evidence="1" type="ORF">BCR34DRAFT_116241</name>
</gene>
<keyword evidence="2" id="KW-1185">Reference proteome</keyword>
<proteinExistence type="predicted"/>
<dbReference type="EMBL" id="MCFA01000187">
    <property type="protein sequence ID" value="ORY00172.1"/>
    <property type="molecule type" value="Genomic_DNA"/>
</dbReference>
<organism evidence="1 2">
    <name type="scientific">Clohesyomyces aquaticus</name>
    <dbReference type="NCBI Taxonomy" id="1231657"/>
    <lineage>
        <taxon>Eukaryota</taxon>
        <taxon>Fungi</taxon>
        <taxon>Dikarya</taxon>
        <taxon>Ascomycota</taxon>
        <taxon>Pezizomycotina</taxon>
        <taxon>Dothideomycetes</taxon>
        <taxon>Pleosporomycetidae</taxon>
        <taxon>Pleosporales</taxon>
        <taxon>Lindgomycetaceae</taxon>
        <taxon>Clohesyomyces</taxon>
    </lineage>
</organism>
<dbReference type="Proteomes" id="UP000193144">
    <property type="component" value="Unassembled WGS sequence"/>
</dbReference>
<evidence type="ECO:0000313" key="2">
    <source>
        <dbReference type="Proteomes" id="UP000193144"/>
    </source>
</evidence>
<sequence length="162" mass="18547">MDTRTRILGMDLNGLRCCYIILVIKERRRGRGTRCILFRHLGGLFWGLGGRVLVEKRRGTYGYLELDFGTGVWGIGMGWDGLGGRYYSLIYGSRRLPSRNTLHWMELGGSGFFWFRLDLDRDVVPGAVMKSTETETARVDWSGLYHSIRYPPLSSLILIVLH</sequence>
<name>A0A1Y1YQ60_9PLEO</name>
<accession>A0A1Y1YQ60</accession>
<protein>
    <submittedName>
        <fullName evidence="1">Uncharacterized protein</fullName>
    </submittedName>
</protein>
<reference evidence="1 2" key="1">
    <citation type="submission" date="2016-07" db="EMBL/GenBank/DDBJ databases">
        <title>Pervasive Adenine N6-methylation of Active Genes in Fungi.</title>
        <authorList>
            <consortium name="DOE Joint Genome Institute"/>
            <person name="Mondo S.J."/>
            <person name="Dannebaum R.O."/>
            <person name="Kuo R.C."/>
            <person name="Labutti K."/>
            <person name="Haridas S."/>
            <person name="Kuo A."/>
            <person name="Salamov A."/>
            <person name="Ahrendt S.R."/>
            <person name="Lipzen A."/>
            <person name="Sullivan W."/>
            <person name="Andreopoulos W.B."/>
            <person name="Clum A."/>
            <person name="Lindquist E."/>
            <person name="Daum C."/>
            <person name="Ramamoorthy G.K."/>
            <person name="Gryganskyi A."/>
            <person name="Culley D."/>
            <person name="Magnuson J.K."/>
            <person name="James T.Y."/>
            <person name="O'Malley M.A."/>
            <person name="Stajich J.E."/>
            <person name="Spatafora J.W."/>
            <person name="Visel A."/>
            <person name="Grigoriev I.V."/>
        </authorList>
    </citation>
    <scope>NUCLEOTIDE SEQUENCE [LARGE SCALE GENOMIC DNA]</scope>
    <source>
        <strain evidence="1 2">CBS 115471</strain>
    </source>
</reference>